<comment type="caution">
    <text evidence="1">The sequence shown here is derived from an EMBL/GenBank/DDBJ whole genome shotgun (WGS) entry which is preliminary data.</text>
</comment>
<name>A0A0F9L3V4_9ZZZZ</name>
<gene>
    <name evidence="1" type="ORF">LCGC14_1248080</name>
</gene>
<proteinExistence type="predicted"/>
<accession>A0A0F9L3V4</accession>
<protein>
    <submittedName>
        <fullName evidence="1">Uncharacterized protein</fullName>
    </submittedName>
</protein>
<organism evidence="1">
    <name type="scientific">marine sediment metagenome</name>
    <dbReference type="NCBI Taxonomy" id="412755"/>
    <lineage>
        <taxon>unclassified sequences</taxon>
        <taxon>metagenomes</taxon>
        <taxon>ecological metagenomes</taxon>
    </lineage>
</organism>
<sequence length="127" mass="15209">MKNLCKKCKIPYCCYYSIIIHDNDGKLYNLILKNHICKYLNKKSKKCLIYKNRLKVNPYCLSIKEGIRQNALPKECLYVKNNKEYQEKIPGIHDLPNNILDVDRRMLTRIESMTHREFMKNFLPLIL</sequence>
<dbReference type="EMBL" id="LAZR01006808">
    <property type="protein sequence ID" value="KKM89494.1"/>
    <property type="molecule type" value="Genomic_DNA"/>
</dbReference>
<dbReference type="AlphaFoldDB" id="A0A0F9L3V4"/>
<evidence type="ECO:0000313" key="1">
    <source>
        <dbReference type="EMBL" id="KKM89494.1"/>
    </source>
</evidence>
<reference evidence="1" key="1">
    <citation type="journal article" date="2015" name="Nature">
        <title>Complex archaea that bridge the gap between prokaryotes and eukaryotes.</title>
        <authorList>
            <person name="Spang A."/>
            <person name="Saw J.H."/>
            <person name="Jorgensen S.L."/>
            <person name="Zaremba-Niedzwiedzka K."/>
            <person name="Martijn J."/>
            <person name="Lind A.E."/>
            <person name="van Eijk R."/>
            <person name="Schleper C."/>
            <person name="Guy L."/>
            <person name="Ettema T.J."/>
        </authorList>
    </citation>
    <scope>NUCLEOTIDE SEQUENCE</scope>
</reference>